<sequence length="192" mass="21212">MENDYPLQSGTRNPTLGENYLENKWQELTNALNAIGDGSNLTSDEWKKRFTDWKYSVRMKYRKITEHRKKTGSGPASSLRLTAVEERALAAWGKVVVTGTPFLADYDGLSTTTVSENLNDSFACTEVSSPIASTSNVMNAVTPVTYELTPLSNLVLSGEEDVNKTNSLVFQQLKPSNKTQSAKSAVRKPLNK</sequence>
<protein>
    <recommendedName>
        <fullName evidence="2">Regulatory protein zeste</fullName>
    </recommendedName>
</protein>
<dbReference type="Pfam" id="PF13873">
    <property type="entry name" value="Myb_DNA-bind_5"/>
    <property type="match status" value="1"/>
</dbReference>
<evidence type="ECO:0000256" key="4">
    <source>
        <dbReference type="ARBA" id="ARBA00023163"/>
    </source>
</evidence>
<comment type="function">
    <text evidence="5">Involved in transvection phenomena (= synapsis-dependent gene expression), where the synaptic pairing of chromosomes carrying genes with which zeste interacts influences the expression of these genes. Zeste binds to DNA and stimulates transcription from a nearby promoter.</text>
</comment>
<dbReference type="EMBL" id="JARPUR010000001">
    <property type="protein sequence ID" value="KAK4887415.1"/>
    <property type="molecule type" value="Genomic_DNA"/>
</dbReference>
<gene>
    <name evidence="7" type="ORF">RN001_003686</name>
</gene>
<accession>A0AAN7ST27</accession>
<evidence type="ECO:0000313" key="8">
    <source>
        <dbReference type="Proteomes" id="UP001353858"/>
    </source>
</evidence>
<evidence type="ECO:0000313" key="7">
    <source>
        <dbReference type="EMBL" id="KAK4887415.1"/>
    </source>
</evidence>
<proteinExistence type="predicted"/>
<evidence type="ECO:0000259" key="6">
    <source>
        <dbReference type="Pfam" id="PF13873"/>
    </source>
</evidence>
<reference evidence="8" key="1">
    <citation type="submission" date="2023-01" db="EMBL/GenBank/DDBJ databases">
        <title>Key to firefly adult light organ development and bioluminescence: homeobox transcription factors regulate luciferase expression and transportation to peroxisome.</title>
        <authorList>
            <person name="Fu X."/>
        </authorList>
    </citation>
    <scope>NUCLEOTIDE SEQUENCE [LARGE SCALE GENOMIC DNA]</scope>
</reference>
<comment type="subunit">
    <text evidence="1">Self-associates forming complexes of several hundred monomers.</text>
</comment>
<keyword evidence="3" id="KW-0805">Transcription regulation</keyword>
<comment type="caution">
    <text evidence="7">The sequence shown here is derived from an EMBL/GenBank/DDBJ whole genome shotgun (WGS) entry which is preliminary data.</text>
</comment>
<dbReference type="Proteomes" id="UP001353858">
    <property type="component" value="Unassembled WGS sequence"/>
</dbReference>
<keyword evidence="4" id="KW-0804">Transcription</keyword>
<keyword evidence="8" id="KW-1185">Reference proteome</keyword>
<organism evidence="7 8">
    <name type="scientific">Aquatica leii</name>
    <dbReference type="NCBI Taxonomy" id="1421715"/>
    <lineage>
        <taxon>Eukaryota</taxon>
        <taxon>Metazoa</taxon>
        <taxon>Ecdysozoa</taxon>
        <taxon>Arthropoda</taxon>
        <taxon>Hexapoda</taxon>
        <taxon>Insecta</taxon>
        <taxon>Pterygota</taxon>
        <taxon>Neoptera</taxon>
        <taxon>Endopterygota</taxon>
        <taxon>Coleoptera</taxon>
        <taxon>Polyphaga</taxon>
        <taxon>Elateriformia</taxon>
        <taxon>Elateroidea</taxon>
        <taxon>Lampyridae</taxon>
        <taxon>Luciolinae</taxon>
        <taxon>Aquatica</taxon>
    </lineage>
</organism>
<dbReference type="PANTHER" id="PTHR23098:SF16">
    <property type="entry name" value="REGULATORY PROTEIN ZESTE"/>
    <property type="match status" value="1"/>
</dbReference>
<dbReference type="AlphaFoldDB" id="A0AAN7ST27"/>
<dbReference type="GO" id="GO:0005634">
    <property type="term" value="C:nucleus"/>
    <property type="evidence" value="ECO:0007669"/>
    <property type="project" value="TreeGrafter"/>
</dbReference>
<feature type="domain" description="Myb/SANT-like DNA-binding" evidence="6">
    <location>
        <begin position="18"/>
        <end position="61"/>
    </location>
</feature>
<dbReference type="PANTHER" id="PTHR23098">
    <property type="entry name" value="AGAP001331-PA-RELATED"/>
    <property type="match status" value="1"/>
</dbReference>
<dbReference type="InterPro" id="IPR028002">
    <property type="entry name" value="Myb_DNA-bind_5"/>
</dbReference>
<evidence type="ECO:0000256" key="5">
    <source>
        <dbReference type="ARBA" id="ARBA00025466"/>
    </source>
</evidence>
<evidence type="ECO:0000256" key="2">
    <source>
        <dbReference type="ARBA" id="ARBA00016807"/>
    </source>
</evidence>
<name>A0AAN7ST27_9COLE</name>
<evidence type="ECO:0000256" key="1">
    <source>
        <dbReference type="ARBA" id="ARBA00011764"/>
    </source>
</evidence>
<evidence type="ECO:0000256" key="3">
    <source>
        <dbReference type="ARBA" id="ARBA00023015"/>
    </source>
</evidence>